<evidence type="ECO:0008006" key="5">
    <source>
        <dbReference type="Google" id="ProtNLM"/>
    </source>
</evidence>
<evidence type="ECO:0000313" key="3">
    <source>
        <dbReference type="EMBL" id="PJZ67646.1"/>
    </source>
</evidence>
<reference evidence="3 4" key="1">
    <citation type="submission" date="2017-07" db="EMBL/GenBank/DDBJ databases">
        <title>Leptospira spp. isolated from tropical soils.</title>
        <authorList>
            <person name="Thibeaux R."/>
            <person name="Iraola G."/>
            <person name="Ferres I."/>
            <person name="Bierque E."/>
            <person name="Girault D."/>
            <person name="Soupe-Gilbert M.-E."/>
            <person name="Picardeau M."/>
            <person name="Goarant C."/>
        </authorList>
    </citation>
    <scope>NUCLEOTIDE SEQUENCE [LARGE SCALE GENOMIC DNA]</scope>
    <source>
        <strain evidence="3 4">FH2-C-A2</strain>
    </source>
</reference>
<dbReference type="PANTHER" id="PTHR48051">
    <property type="match status" value="1"/>
</dbReference>
<dbReference type="Pfam" id="PF13855">
    <property type="entry name" value="LRR_8"/>
    <property type="match status" value="1"/>
</dbReference>
<dbReference type="GO" id="GO:0005737">
    <property type="term" value="C:cytoplasm"/>
    <property type="evidence" value="ECO:0007669"/>
    <property type="project" value="TreeGrafter"/>
</dbReference>
<dbReference type="InterPro" id="IPR050216">
    <property type="entry name" value="LRR_domain-containing"/>
</dbReference>
<evidence type="ECO:0000313" key="4">
    <source>
        <dbReference type="Proteomes" id="UP000231912"/>
    </source>
</evidence>
<dbReference type="InterPro" id="IPR032675">
    <property type="entry name" value="LRR_dom_sf"/>
</dbReference>
<dbReference type="AlphaFoldDB" id="A0A2M9ZH35"/>
<gene>
    <name evidence="3" type="ORF">CH371_06480</name>
</gene>
<organism evidence="3 4">
    <name type="scientific">Leptospira wolffii</name>
    <dbReference type="NCBI Taxonomy" id="409998"/>
    <lineage>
        <taxon>Bacteria</taxon>
        <taxon>Pseudomonadati</taxon>
        <taxon>Spirochaetota</taxon>
        <taxon>Spirochaetia</taxon>
        <taxon>Leptospirales</taxon>
        <taxon>Leptospiraceae</taxon>
        <taxon>Leptospira</taxon>
    </lineage>
</organism>
<proteinExistence type="predicted"/>
<accession>A0A2M9ZH35</accession>
<dbReference type="PROSITE" id="PS51450">
    <property type="entry name" value="LRR"/>
    <property type="match status" value="1"/>
</dbReference>
<sequence>MNSKFTILATLLILLSFLFWDCRKSNQEILESAAKNPSSIEKLDLGIGKLGTVPDILFGFPNLKWLDIRMNELHSLPENAGDWSNLEYLNIFGNDISELPESFRKLPHLKVFFAGTNDFVGIPPQLIGPPIQAVYLDQNKITLSESDIDTISSIPTLEVLDLARNRTIVSFPKNLGFLASHPKLRTLILKETGLKPSQVQKAKELLPKLKIEF</sequence>
<dbReference type="PANTHER" id="PTHR48051:SF54">
    <property type="entry name" value="LEUCINE-RICH REPEAT-CONTAINING PROTEIN"/>
    <property type="match status" value="1"/>
</dbReference>
<dbReference type="EMBL" id="NPDT01000001">
    <property type="protein sequence ID" value="PJZ67646.1"/>
    <property type="molecule type" value="Genomic_DNA"/>
</dbReference>
<keyword evidence="1" id="KW-0433">Leucine-rich repeat</keyword>
<dbReference type="RefSeq" id="WP_100758096.1">
    <property type="nucleotide sequence ID" value="NZ_NPDT01000001.1"/>
</dbReference>
<dbReference type="SUPFAM" id="SSF52058">
    <property type="entry name" value="L domain-like"/>
    <property type="match status" value="1"/>
</dbReference>
<dbReference type="InterPro" id="IPR001611">
    <property type="entry name" value="Leu-rich_rpt"/>
</dbReference>
<evidence type="ECO:0000256" key="2">
    <source>
        <dbReference type="ARBA" id="ARBA00022737"/>
    </source>
</evidence>
<protein>
    <recommendedName>
        <fullName evidence="5">Leucine-rich repeat domain-containing protein</fullName>
    </recommendedName>
</protein>
<dbReference type="Gene3D" id="3.80.10.10">
    <property type="entry name" value="Ribonuclease Inhibitor"/>
    <property type="match status" value="1"/>
</dbReference>
<evidence type="ECO:0000256" key="1">
    <source>
        <dbReference type="ARBA" id="ARBA00022614"/>
    </source>
</evidence>
<comment type="caution">
    <text evidence="3">The sequence shown here is derived from an EMBL/GenBank/DDBJ whole genome shotgun (WGS) entry which is preliminary data.</text>
</comment>
<keyword evidence="2" id="KW-0677">Repeat</keyword>
<name>A0A2M9ZH35_9LEPT</name>
<dbReference type="Proteomes" id="UP000231912">
    <property type="component" value="Unassembled WGS sequence"/>
</dbReference>